<proteinExistence type="predicted"/>
<evidence type="ECO:0000313" key="5">
    <source>
        <dbReference type="Proteomes" id="UP000195024"/>
    </source>
</evidence>
<dbReference type="InterPro" id="IPR012408">
    <property type="entry name" value="Acetald_propionald_DH-rel"/>
</dbReference>
<dbReference type="InterPro" id="IPR015590">
    <property type="entry name" value="Aldehyde_DH_dom"/>
</dbReference>
<dbReference type="AlphaFoldDB" id="A0A242KZL8"/>
<dbReference type="NCBIfam" id="NF011927">
    <property type="entry name" value="PRK15398.1"/>
    <property type="match status" value="1"/>
</dbReference>
<evidence type="ECO:0000256" key="1">
    <source>
        <dbReference type="ARBA" id="ARBA00023002"/>
    </source>
</evidence>
<dbReference type="InterPro" id="IPR016162">
    <property type="entry name" value="Ald_DH_N"/>
</dbReference>
<dbReference type="InterPro" id="IPR016161">
    <property type="entry name" value="Ald_DH/histidinol_DH"/>
</dbReference>
<evidence type="ECO:0000313" key="4">
    <source>
        <dbReference type="EMBL" id="OTP27397.1"/>
    </source>
</evidence>
<reference evidence="4 5" key="1">
    <citation type="submission" date="2017-05" db="EMBL/GenBank/DDBJ databases">
        <title>The Genome Sequence of Enterococcus mundtii 6B1_DIV0119.</title>
        <authorList>
            <consortium name="The Broad Institute Genomics Platform"/>
            <consortium name="The Broad Institute Genomic Center for Infectious Diseases"/>
            <person name="Earl A."/>
            <person name="Manson A."/>
            <person name="Schwartman J."/>
            <person name="Gilmore M."/>
            <person name="Abouelleil A."/>
            <person name="Cao P."/>
            <person name="Chapman S."/>
            <person name="Cusick C."/>
            <person name="Shea T."/>
            <person name="Young S."/>
            <person name="Neafsey D."/>
            <person name="Nusbaum C."/>
            <person name="Birren B."/>
        </authorList>
    </citation>
    <scope>NUCLEOTIDE SEQUENCE [LARGE SCALE GENOMIC DNA]</scope>
    <source>
        <strain evidence="4 5">6B1_DIV0119</strain>
    </source>
</reference>
<dbReference type="GO" id="GO:0008774">
    <property type="term" value="F:acetaldehyde dehydrogenase (acetylating) activity"/>
    <property type="evidence" value="ECO:0007669"/>
    <property type="project" value="InterPro"/>
</dbReference>
<dbReference type="PANTHER" id="PTHR11699">
    <property type="entry name" value="ALDEHYDE DEHYDROGENASE-RELATED"/>
    <property type="match status" value="1"/>
</dbReference>
<comment type="caution">
    <text evidence="4">The sequence shown here is derived from an EMBL/GenBank/DDBJ whole genome shotgun (WGS) entry which is preliminary data.</text>
</comment>
<dbReference type="SUPFAM" id="SSF53720">
    <property type="entry name" value="ALDH-like"/>
    <property type="match status" value="1"/>
</dbReference>
<evidence type="ECO:0000256" key="2">
    <source>
        <dbReference type="ARBA" id="ARBA00023027"/>
    </source>
</evidence>
<feature type="domain" description="Aldehyde dehydrogenase" evidence="3">
    <location>
        <begin position="36"/>
        <end position="421"/>
    </location>
</feature>
<accession>A0A242KZL8</accession>
<sequence length="467" mass="50234">MMGEEQLKEQIMKVIQGILLEEPTTATVATSSVGIFPTVDAAVAAAKVAQDRLDDLSLEQRRAIIAAIRTGMTPHIETIARETVEETKMGRYEDKIQKLTLAINKTPGVEDLITEAVTGDNGMTLYELSPYGVIGAVTPSTNPAETLICNAIGMIAAGNAIYFSVHPGAKRISGWVVSKLNELIYQSCGIHNLVVTIEKPSIEAAQEMMSHPDISLLVITGGPGVVRQAMKSGKKTIAAGEGNPPSLVDETADLDKAAADIVLGASFDNNILCTAEKSVVAVEQVVDYLILQMEKQGAYYIGDEQIIQRLIDQMIAENGAPNRQFVGKNASEILAAVGVHVSADIRVIIMKTEKDHPFVVKEMLMPILPIVTVKDFDEALPTALGIENKCHHTATMHSQNIQRLNLAAKKFQTSIFVKNGSSFAGLGFGGEGPTTFTIATPTGECTTTARNFARKRRCVLTDGFSIR</sequence>
<dbReference type="Pfam" id="PF00171">
    <property type="entry name" value="Aldedh"/>
    <property type="match status" value="1"/>
</dbReference>
<keyword evidence="2" id="KW-0520">NAD</keyword>
<dbReference type="PIRSF" id="PIRSF036410">
    <property type="entry name" value="EutE_PduP"/>
    <property type="match status" value="1"/>
</dbReference>
<protein>
    <recommendedName>
        <fullName evidence="3">Aldehyde dehydrogenase domain-containing protein</fullName>
    </recommendedName>
</protein>
<dbReference type="Proteomes" id="UP000195024">
    <property type="component" value="Unassembled WGS sequence"/>
</dbReference>
<name>A0A242KZL8_ENTMU</name>
<dbReference type="Gene3D" id="3.40.605.10">
    <property type="entry name" value="Aldehyde Dehydrogenase, Chain A, domain 1"/>
    <property type="match status" value="1"/>
</dbReference>
<dbReference type="CDD" id="cd07121">
    <property type="entry name" value="ALDH_EutE"/>
    <property type="match status" value="1"/>
</dbReference>
<evidence type="ECO:0000259" key="3">
    <source>
        <dbReference type="Pfam" id="PF00171"/>
    </source>
</evidence>
<dbReference type="EMBL" id="NGMS01000001">
    <property type="protein sequence ID" value="OTP27397.1"/>
    <property type="molecule type" value="Genomic_DNA"/>
</dbReference>
<organism evidence="4 5">
    <name type="scientific">Enterococcus mundtii</name>
    <dbReference type="NCBI Taxonomy" id="53346"/>
    <lineage>
        <taxon>Bacteria</taxon>
        <taxon>Bacillati</taxon>
        <taxon>Bacillota</taxon>
        <taxon>Bacilli</taxon>
        <taxon>Lactobacillales</taxon>
        <taxon>Enterococcaceae</taxon>
        <taxon>Enterococcus</taxon>
    </lineage>
</organism>
<dbReference type="InterPro" id="IPR016163">
    <property type="entry name" value="Ald_DH_C"/>
</dbReference>
<dbReference type="Gene3D" id="3.40.309.10">
    <property type="entry name" value="Aldehyde Dehydrogenase, Chain A, domain 2"/>
    <property type="match status" value="1"/>
</dbReference>
<gene>
    <name evidence="4" type="ORF">A5802_001132</name>
</gene>
<keyword evidence="1" id="KW-0560">Oxidoreductase</keyword>